<dbReference type="EMBL" id="JANUTS010000001">
    <property type="protein sequence ID" value="MCS2790695.1"/>
    <property type="molecule type" value="Genomic_DNA"/>
</dbReference>
<evidence type="ECO:0000313" key="9">
    <source>
        <dbReference type="Proteomes" id="UP001060104"/>
    </source>
</evidence>
<dbReference type="GO" id="GO:0003700">
    <property type="term" value="F:DNA-binding transcription factor activity"/>
    <property type="evidence" value="ECO:0007669"/>
    <property type="project" value="InterPro"/>
</dbReference>
<reference evidence="5 8" key="1">
    <citation type="submission" date="2015-09" db="EMBL/GenBank/DDBJ databases">
        <authorList>
            <consortium name="Pathogen Informatics"/>
        </authorList>
    </citation>
    <scope>NUCLEOTIDE SEQUENCE [LARGE SCALE GENOMIC DNA]</scope>
    <source>
        <strain evidence="5 8">2789STDY5834846</strain>
    </source>
</reference>
<dbReference type="InterPro" id="IPR003313">
    <property type="entry name" value="AraC-bd"/>
</dbReference>
<evidence type="ECO:0000256" key="2">
    <source>
        <dbReference type="ARBA" id="ARBA00023125"/>
    </source>
</evidence>
<dbReference type="SUPFAM" id="SSF51215">
    <property type="entry name" value="Regulatory protein AraC"/>
    <property type="match status" value="1"/>
</dbReference>
<evidence type="ECO:0000313" key="8">
    <source>
        <dbReference type="Proteomes" id="UP000095606"/>
    </source>
</evidence>
<proteinExistence type="predicted"/>
<dbReference type="SUPFAM" id="SSF46689">
    <property type="entry name" value="Homeodomain-like"/>
    <property type="match status" value="1"/>
</dbReference>
<feature type="domain" description="HTH araC/xylS-type" evidence="4">
    <location>
        <begin position="194"/>
        <end position="291"/>
    </location>
</feature>
<keyword evidence="9" id="KW-1185">Reference proteome</keyword>
<dbReference type="PROSITE" id="PS01124">
    <property type="entry name" value="HTH_ARAC_FAMILY_2"/>
    <property type="match status" value="1"/>
</dbReference>
<dbReference type="PRINTS" id="PR00032">
    <property type="entry name" value="HTHARAC"/>
</dbReference>
<evidence type="ECO:0000313" key="5">
    <source>
        <dbReference type="EMBL" id="CUP87333.1"/>
    </source>
</evidence>
<dbReference type="InterPro" id="IPR009057">
    <property type="entry name" value="Homeodomain-like_sf"/>
</dbReference>
<dbReference type="InterPro" id="IPR018060">
    <property type="entry name" value="HTH_AraC"/>
</dbReference>
<dbReference type="InterPro" id="IPR037923">
    <property type="entry name" value="HTH-like"/>
</dbReference>
<dbReference type="InterPro" id="IPR014710">
    <property type="entry name" value="RmlC-like_jellyroll"/>
</dbReference>
<dbReference type="Pfam" id="PF12833">
    <property type="entry name" value="HTH_18"/>
    <property type="match status" value="1"/>
</dbReference>
<dbReference type="Proteomes" id="UP001204548">
    <property type="component" value="Unassembled WGS sequence"/>
</dbReference>
<evidence type="ECO:0000313" key="7">
    <source>
        <dbReference type="EMBL" id="UVQ75075.1"/>
    </source>
</evidence>
<dbReference type="Gene3D" id="2.60.120.10">
    <property type="entry name" value="Jelly Rolls"/>
    <property type="match status" value="1"/>
</dbReference>
<accession>A0A3E5G9N8</accession>
<dbReference type="SMART" id="SM00342">
    <property type="entry name" value="HTH_ARAC"/>
    <property type="match status" value="1"/>
</dbReference>
<dbReference type="GO" id="GO:0043565">
    <property type="term" value="F:sequence-specific DNA binding"/>
    <property type="evidence" value="ECO:0007669"/>
    <property type="project" value="InterPro"/>
</dbReference>
<protein>
    <submittedName>
        <fullName evidence="5">AraC family transcriptional regulator</fullName>
    </submittedName>
</protein>
<gene>
    <name evidence="5" type="primary">rhaS_6</name>
    <name evidence="5" type="ORF">ERS852461_03603</name>
    <name evidence="6" type="ORF">NXW97_01375</name>
    <name evidence="7" type="ORF">NXY30_01115</name>
</gene>
<organism evidence="5 8">
    <name type="scientific">Bacteroides faecis</name>
    <dbReference type="NCBI Taxonomy" id="674529"/>
    <lineage>
        <taxon>Bacteria</taxon>
        <taxon>Pseudomonadati</taxon>
        <taxon>Bacteroidota</taxon>
        <taxon>Bacteroidia</taxon>
        <taxon>Bacteroidales</taxon>
        <taxon>Bacteroidaceae</taxon>
        <taxon>Bacteroides</taxon>
    </lineage>
</organism>
<sequence>MKKTETFPLYHLEEKTPASIQFELMKMPDFFFENGDNPKQPHIHGFYQIIWFQKGTGVHYVDFKEYSVSDNTLFFISPGQIHYFDNNQEAEGVIIHFNESFLSDEGSSENVFLKYNVFNAFDAVPYYNVTPENIQRLAYITEEMETESRNINTFAHKDYLKYLVKMFLIYIQRIGQRGTGIPLCINNSSNRTFVQFRQTLEHHYRHIHTVKEYANYLNVSTKTLTNCVYESSHSTPLKIINDRVILEAKRQLLHSSLKIKEIAFYLGFEDPSYFVKFFKRQTGYLPAEFRE</sequence>
<evidence type="ECO:0000259" key="4">
    <source>
        <dbReference type="PROSITE" id="PS01124"/>
    </source>
</evidence>
<evidence type="ECO:0000313" key="6">
    <source>
        <dbReference type="EMBL" id="MCS2790695.1"/>
    </source>
</evidence>
<dbReference type="GeneID" id="69587370"/>
<dbReference type="EMBL" id="CZAE01000019">
    <property type="protein sequence ID" value="CUP87333.1"/>
    <property type="molecule type" value="Genomic_DNA"/>
</dbReference>
<reference evidence="6" key="2">
    <citation type="submission" date="2022-08" db="EMBL/GenBank/DDBJ databases">
        <title>Genome Sequencing of Bacteroides fragilis Group Isolates with Nanopore Technology.</title>
        <authorList>
            <person name="Tisza M.J."/>
            <person name="Smith D."/>
            <person name="Dekker J.P."/>
        </authorList>
    </citation>
    <scope>NUCLEOTIDE SEQUENCE</scope>
    <source>
        <strain evidence="6">BFG-351</strain>
        <strain evidence="7">BFG-527</strain>
    </source>
</reference>
<dbReference type="Pfam" id="PF02311">
    <property type="entry name" value="AraC_binding"/>
    <property type="match status" value="1"/>
</dbReference>
<name>A0A3E5G9N8_9BACE</name>
<dbReference type="PANTHER" id="PTHR43280">
    <property type="entry name" value="ARAC-FAMILY TRANSCRIPTIONAL REGULATOR"/>
    <property type="match status" value="1"/>
</dbReference>
<keyword evidence="1" id="KW-0805">Transcription regulation</keyword>
<dbReference type="RefSeq" id="WP_010535388.1">
    <property type="nucleotide sequence ID" value="NZ_CABMFH010000016.1"/>
</dbReference>
<dbReference type="InterPro" id="IPR020449">
    <property type="entry name" value="Tscrpt_reg_AraC-type_HTH"/>
</dbReference>
<dbReference type="AlphaFoldDB" id="A0A3E5G9N8"/>
<evidence type="ECO:0000256" key="1">
    <source>
        <dbReference type="ARBA" id="ARBA00023015"/>
    </source>
</evidence>
<dbReference type="Proteomes" id="UP000095606">
    <property type="component" value="Unassembled WGS sequence"/>
</dbReference>
<evidence type="ECO:0000256" key="3">
    <source>
        <dbReference type="ARBA" id="ARBA00023163"/>
    </source>
</evidence>
<dbReference type="Gene3D" id="1.10.10.60">
    <property type="entry name" value="Homeodomain-like"/>
    <property type="match status" value="1"/>
</dbReference>
<keyword evidence="2" id="KW-0238">DNA-binding</keyword>
<dbReference type="EMBL" id="CP103141">
    <property type="protein sequence ID" value="UVQ75075.1"/>
    <property type="molecule type" value="Genomic_DNA"/>
</dbReference>
<accession>A0A174RP49</accession>
<dbReference type="PANTHER" id="PTHR43280:SF32">
    <property type="entry name" value="TRANSCRIPTIONAL REGULATORY PROTEIN"/>
    <property type="match status" value="1"/>
</dbReference>
<dbReference type="Proteomes" id="UP001060104">
    <property type="component" value="Chromosome"/>
</dbReference>
<keyword evidence="3" id="KW-0804">Transcription</keyword>